<keyword evidence="2" id="KW-1185">Reference proteome</keyword>
<dbReference type="Proteomes" id="UP001054945">
    <property type="component" value="Unassembled WGS sequence"/>
</dbReference>
<evidence type="ECO:0000313" key="2">
    <source>
        <dbReference type="Proteomes" id="UP001054945"/>
    </source>
</evidence>
<proteinExistence type="predicted"/>
<gene>
    <name evidence="1" type="ORF">CEXT_751891</name>
</gene>
<reference evidence="1 2" key="1">
    <citation type="submission" date="2021-06" db="EMBL/GenBank/DDBJ databases">
        <title>Caerostris extrusa draft genome.</title>
        <authorList>
            <person name="Kono N."/>
            <person name="Arakawa K."/>
        </authorList>
    </citation>
    <scope>NUCLEOTIDE SEQUENCE [LARGE SCALE GENOMIC DNA]</scope>
</reference>
<evidence type="ECO:0000313" key="1">
    <source>
        <dbReference type="EMBL" id="GIY45336.1"/>
    </source>
</evidence>
<name>A0AAV4TIP8_CAEEX</name>
<protein>
    <submittedName>
        <fullName evidence="1">Uncharacterized protein</fullName>
    </submittedName>
</protein>
<comment type="caution">
    <text evidence="1">The sequence shown here is derived from an EMBL/GenBank/DDBJ whole genome shotgun (WGS) entry which is preliminary data.</text>
</comment>
<dbReference type="AlphaFoldDB" id="A0AAV4TIP8"/>
<accession>A0AAV4TIP8</accession>
<sequence length="85" mass="9446">MPVHSFWMQLTESNYPNEFKSSSPGRFPAEGLMTTLLCLIGMRNPAMSKEGGGLGMMSLLQTGDCRKFWSTEMFMLTDAAGLFNI</sequence>
<organism evidence="1 2">
    <name type="scientific">Caerostris extrusa</name>
    <name type="common">Bark spider</name>
    <name type="synonym">Caerostris bankana</name>
    <dbReference type="NCBI Taxonomy" id="172846"/>
    <lineage>
        <taxon>Eukaryota</taxon>
        <taxon>Metazoa</taxon>
        <taxon>Ecdysozoa</taxon>
        <taxon>Arthropoda</taxon>
        <taxon>Chelicerata</taxon>
        <taxon>Arachnida</taxon>
        <taxon>Araneae</taxon>
        <taxon>Araneomorphae</taxon>
        <taxon>Entelegynae</taxon>
        <taxon>Araneoidea</taxon>
        <taxon>Araneidae</taxon>
        <taxon>Caerostris</taxon>
    </lineage>
</organism>
<dbReference type="EMBL" id="BPLR01011260">
    <property type="protein sequence ID" value="GIY45336.1"/>
    <property type="molecule type" value="Genomic_DNA"/>
</dbReference>